<proteinExistence type="predicted"/>
<name>A0A645GSB3_9ZZZZ</name>
<evidence type="ECO:0000313" key="1">
    <source>
        <dbReference type="EMBL" id="MPN29741.1"/>
    </source>
</evidence>
<protein>
    <submittedName>
        <fullName evidence="1">Uncharacterized protein</fullName>
    </submittedName>
</protein>
<dbReference type="EMBL" id="VSSQ01080571">
    <property type="protein sequence ID" value="MPN29741.1"/>
    <property type="molecule type" value="Genomic_DNA"/>
</dbReference>
<dbReference type="AlphaFoldDB" id="A0A645GSB3"/>
<gene>
    <name evidence="1" type="ORF">SDC9_177194</name>
</gene>
<sequence length="69" mass="8041">MIYVAMFDEIDEATAIFKIAHEVPVGESKFVPVDSELETDHYLWLTGMAKKMLNKKIPFSWKQPVREKL</sequence>
<accession>A0A645GSB3</accession>
<organism evidence="1">
    <name type="scientific">bioreactor metagenome</name>
    <dbReference type="NCBI Taxonomy" id="1076179"/>
    <lineage>
        <taxon>unclassified sequences</taxon>
        <taxon>metagenomes</taxon>
        <taxon>ecological metagenomes</taxon>
    </lineage>
</organism>
<comment type="caution">
    <text evidence="1">The sequence shown here is derived from an EMBL/GenBank/DDBJ whole genome shotgun (WGS) entry which is preliminary data.</text>
</comment>
<reference evidence="1" key="1">
    <citation type="submission" date="2019-08" db="EMBL/GenBank/DDBJ databases">
        <authorList>
            <person name="Kucharzyk K."/>
            <person name="Murdoch R.W."/>
            <person name="Higgins S."/>
            <person name="Loffler F."/>
        </authorList>
    </citation>
    <scope>NUCLEOTIDE SEQUENCE</scope>
</reference>